<organism evidence="1 2">
    <name type="scientific">Nonomuraea maheshkhaliensis</name>
    <dbReference type="NCBI Taxonomy" id="419590"/>
    <lineage>
        <taxon>Bacteria</taxon>
        <taxon>Bacillati</taxon>
        <taxon>Actinomycetota</taxon>
        <taxon>Actinomycetes</taxon>
        <taxon>Streptosporangiales</taxon>
        <taxon>Streptosporangiaceae</taxon>
        <taxon>Nonomuraea</taxon>
    </lineage>
</organism>
<keyword evidence="2" id="KW-1185">Reference proteome</keyword>
<dbReference type="RefSeq" id="WP_346112655.1">
    <property type="nucleotide sequence ID" value="NZ_BAAAMU010000103.1"/>
</dbReference>
<evidence type="ECO:0000313" key="2">
    <source>
        <dbReference type="Proteomes" id="UP001500064"/>
    </source>
</evidence>
<name>A0ABN2GRL8_9ACTN</name>
<accession>A0ABN2GRL8</accession>
<gene>
    <name evidence="1" type="ORF">GCM10009733_085940</name>
</gene>
<dbReference type="EMBL" id="BAAAMU010000103">
    <property type="protein sequence ID" value="GAA1675689.1"/>
    <property type="molecule type" value="Genomic_DNA"/>
</dbReference>
<reference evidence="1 2" key="1">
    <citation type="journal article" date="2019" name="Int. J. Syst. Evol. Microbiol.">
        <title>The Global Catalogue of Microorganisms (GCM) 10K type strain sequencing project: providing services to taxonomists for standard genome sequencing and annotation.</title>
        <authorList>
            <consortium name="The Broad Institute Genomics Platform"/>
            <consortium name="The Broad Institute Genome Sequencing Center for Infectious Disease"/>
            <person name="Wu L."/>
            <person name="Ma J."/>
        </authorList>
    </citation>
    <scope>NUCLEOTIDE SEQUENCE [LARGE SCALE GENOMIC DNA]</scope>
    <source>
        <strain evidence="1 2">JCM 13929</strain>
    </source>
</reference>
<comment type="caution">
    <text evidence="1">The sequence shown here is derived from an EMBL/GenBank/DDBJ whole genome shotgun (WGS) entry which is preliminary data.</text>
</comment>
<sequence>MSSLLHSLTNEVWPRYRLFAVAGIIDGETVGSAVEGRMDPPDGRIAAGHDGLIIRTAYGDRESNAVHNRLELWDGPPPADDWEELWTGRLSLKSGLIGVEAWGAAGYSHDMEFDLGKRDQTWSTRVATEVLQTEQEPDFPHVVARIELYKIQFWTR</sequence>
<evidence type="ECO:0000313" key="1">
    <source>
        <dbReference type="EMBL" id="GAA1675689.1"/>
    </source>
</evidence>
<proteinExistence type="predicted"/>
<dbReference type="Proteomes" id="UP001500064">
    <property type="component" value="Unassembled WGS sequence"/>
</dbReference>
<protein>
    <submittedName>
        <fullName evidence="1">Uncharacterized protein</fullName>
    </submittedName>
</protein>